<feature type="domain" description="SHS2" evidence="5">
    <location>
        <begin position="5"/>
        <end position="191"/>
    </location>
</feature>
<gene>
    <name evidence="6" type="primary">ftsA</name>
    <name evidence="6" type="ORF">IAA66_06815</name>
</gene>
<dbReference type="Pfam" id="PF14450">
    <property type="entry name" value="FtsA"/>
    <property type="match status" value="1"/>
</dbReference>
<evidence type="ECO:0000259" key="5">
    <source>
        <dbReference type="SMART" id="SM00842"/>
    </source>
</evidence>
<dbReference type="SUPFAM" id="SSF53067">
    <property type="entry name" value="Actin-like ATPase domain"/>
    <property type="match status" value="2"/>
</dbReference>
<keyword evidence="4" id="KW-0131">Cell cycle</keyword>
<protein>
    <submittedName>
        <fullName evidence="6">Cell division protein FtsA</fullName>
    </submittedName>
</protein>
<keyword evidence="2 6" id="KW-0132">Cell division</keyword>
<dbReference type="PIRSF" id="PIRSF003101">
    <property type="entry name" value="FtsA"/>
    <property type="match status" value="1"/>
</dbReference>
<proteinExistence type="predicted"/>
<dbReference type="GO" id="GO:0032153">
    <property type="term" value="C:cell division site"/>
    <property type="evidence" value="ECO:0007669"/>
    <property type="project" value="TreeGrafter"/>
</dbReference>
<reference evidence="6" key="2">
    <citation type="journal article" date="2021" name="PeerJ">
        <title>Extensive microbial diversity within the chicken gut microbiome revealed by metagenomics and culture.</title>
        <authorList>
            <person name="Gilroy R."/>
            <person name="Ravi A."/>
            <person name="Getino M."/>
            <person name="Pursley I."/>
            <person name="Horton D.L."/>
            <person name="Alikhan N.F."/>
            <person name="Baker D."/>
            <person name="Gharbi K."/>
            <person name="Hall N."/>
            <person name="Watson M."/>
            <person name="Adriaenssens E.M."/>
            <person name="Foster-Nyarko E."/>
            <person name="Jarju S."/>
            <person name="Secka A."/>
            <person name="Antonio M."/>
            <person name="Oren A."/>
            <person name="Chaudhuri R.R."/>
            <person name="La Ragione R."/>
            <person name="Hildebrand F."/>
            <person name="Pallen M.J."/>
        </authorList>
    </citation>
    <scope>NUCLEOTIDE SEQUENCE</scope>
    <source>
        <strain evidence="6">ChiHile30-977</strain>
    </source>
</reference>
<evidence type="ECO:0000256" key="4">
    <source>
        <dbReference type="ARBA" id="ARBA00023306"/>
    </source>
</evidence>
<keyword evidence="1" id="KW-1003">Cell membrane</keyword>
<evidence type="ECO:0000256" key="1">
    <source>
        <dbReference type="ARBA" id="ARBA00022475"/>
    </source>
</evidence>
<evidence type="ECO:0000256" key="2">
    <source>
        <dbReference type="ARBA" id="ARBA00022618"/>
    </source>
</evidence>
<name>A0A9D0YWC9_9FIRM</name>
<evidence type="ECO:0000313" key="6">
    <source>
        <dbReference type="EMBL" id="HIQ63284.1"/>
    </source>
</evidence>
<dbReference type="PANTHER" id="PTHR32432:SF4">
    <property type="entry name" value="CELL DIVISION PROTEIN FTSA"/>
    <property type="match status" value="1"/>
</dbReference>
<dbReference type="InterPro" id="IPR003494">
    <property type="entry name" value="SHS2_FtsA"/>
</dbReference>
<evidence type="ECO:0000313" key="7">
    <source>
        <dbReference type="Proteomes" id="UP000886819"/>
    </source>
</evidence>
<dbReference type="EMBL" id="DVFI01000099">
    <property type="protein sequence ID" value="HIQ63284.1"/>
    <property type="molecule type" value="Genomic_DNA"/>
</dbReference>
<dbReference type="InterPro" id="IPR020823">
    <property type="entry name" value="Cell_div_FtsA"/>
</dbReference>
<dbReference type="Pfam" id="PF02491">
    <property type="entry name" value="SHS2_FTSA"/>
    <property type="match status" value="1"/>
</dbReference>
<sequence>MKNMAAAIDFGTSKVVTLVAESGGYHRCDIIGAGQVPYDGYIDGYWNTPEKVDDAIRDSIQEAEAQSHRHIREIHVGVPGEFCRVYVTETTLQLQGVDPHVTPADVERIFAMADQEIQPVRGVIIHRSPAWFMVDDGKKTMEPVGIKGSALKTFVSFIVADEFFLNDINRRMQKLGIEVAGFFSSPMGEALLFLPPEDRDRTAVLIDIGYLNTEIMAVEGDALVFHKVIPMGGAHITVDLTYGLEVTMAMAEQIKRSYIFGMPGGDNIEAVNESGRPVTFTRDDVARVLEPRVDEIAEKIREELNHSGVRLGSWSNVYLTGGGLAMMRGGREYLSAQMERPVRSPTPKAAKLNSPVYSSALGLIDLVFETIEQQVENGGVFDRLKSLFKR</sequence>
<dbReference type="InterPro" id="IPR050696">
    <property type="entry name" value="FtsA/MreB"/>
</dbReference>
<dbReference type="GO" id="GO:0009898">
    <property type="term" value="C:cytoplasmic side of plasma membrane"/>
    <property type="evidence" value="ECO:0007669"/>
    <property type="project" value="TreeGrafter"/>
</dbReference>
<dbReference type="InterPro" id="IPR043129">
    <property type="entry name" value="ATPase_NBD"/>
</dbReference>
<dbReference type="SMART" id="SM00842">
    <property type="entry name" value="FtsA"/>
    <property type="match status" value="1"/>
</dbReference>
<dbReference type="PANTHER" id="PTHR32432">
    <property type="entry name" value="CELL DIVISION PROTEIN FTSA-RELATED"/>
    <property type="match status" value="1"/>
</dbReference>
<keyword evidence="3" id="KW-0472">Membrane</keyword>
<dbReference type="GO" id="GO:0051301">
    <property type="term" value="P:cell division"/>
    <property type="evidence" value="ECO:0007669"/>
    <property type="project" value="UniProtKB-KW"/>
</dbReference>
<dbReference type="AlphaFoldDB" id="A0A9D0YWC9"/>
<comment type="caution">
    <text evidence="6">The sequence shown here is derived from an EMBL/GenBank/DDBJ whole genome shotgun (WGS) entry which is preliminary data.</text>
</comment>
<dbReference type="Gene3D" id="3.30.420.40">
    <property type="match status" value="1"/>
</dbReference>
<dbReference type="NCBIfam" id="TIGR01174">
    <property type="entry name" value="ftsA"/>
    <property type="match status" value="1"/>
</dbReference>
<reference evidence="6" key="1">
    <citation type="submission" date="2020-10" db="EMBL/GenBank/DDBJ databases">
        <authorList>
            <person name="Gilroy R."/>
        </authorList>
    </citation>
    <scope>NUCLEOTIDE SEQUENCE</scope>
    <source>
        <strain evidence="6">ChiHile30-977</strain>
    </source>
</reference>
<evidence type="ECO:0000256" key="3">
    <source>
        <dbReference type="ARBA" id="ARBA00023136"/>
    </source>
</evidence>
<dbReference type="Proteomes" id="UP000886819">
    <property type="component" value="Unassembled WGS sequence"/>
</dbReference>
<accession>A0A9D0YWC9</accession>
<organism evidence="6 7">
    <name type="scientific">Candidatus Avichristensenella intestinipullorum</name>
    <dbReference type="NCBI Taxonomy" id="2840693"/>
    <lineage>
        <taxon>Bacteria</taxon>
        <taxon>Bacillati</taxon>
        <taxon>Bacillota</taxon>
        <taxon>Clostridia</taxon>
        <taxon>Candidatus Avichristensenella</taxon>
    </lineage>
</organism>